<dbReference type="Proteomes" id="UP001499884">
    <property type="component" value="Unassembled WGS sequence"/>
</dbReference>
<evidence type="ECO:0008006" key="3">
    <source>
        <dbReference type="Google" id="ProtNLM"/>
    </source>
</evidence>
<sequence length="81" mass="9027">MSRYRIQYAPPADQTRRAMPRVLRAAFDAGMQRLADAPYGHGSTPVKADNDRREATVEGVVVRYYVSSAVLTVTVVRVVFV</sequence>
<organism evidence="1 2">
    <name type="scientific">Streptomyces tremellae</name>
    <dbReference type="NCBI Taxonomy" id="1124239"/>
    <lineage>
        <taxon>Bacteria</taxon>
        <taxon>Bacillati</taxon>
        <taxon>Actinomycetota</taxon>
        <taxon>Actinomycetes</taxon>
        <taxon>Kitasatosporales</taxon>
        <taxon>Streptomycetaceae</taxon>
        <taxon>Streptomyces</taxon>
    </lineage>
</organism>
<dbReference type="EMBL" id="BAABEP010000061">
    <property type="protein sequence ID" value="GAA3753821.1"/>
    <property type="molecule type" value="Genomic_DNA"/>
</dbReference>
<reference evidence="2" key="1">
    <citation type="journal article" date="2019" name="Int. J. Syst. Evol. Microbiol.">
        <title>The Global Catalogue of Microorganisms (GCM) 10K type strain sequencing project: providing services to taxonomists for standard genome sequencing and annotation.</title>
        <authorList>
            <consortium name="The Broad Institute Genomics Platform"/>
            <consortium name="The Broad Institute Genome Sequencing Center for Infectious Disease"/>
            <person name="Wu L."/>
            <person name="Ma J."/>
        </authorList>
    </citation>
    <scope>NUCLEOTIDE SEQUENCE [LARGE SCALE GENOMIC DNA]</scope>
    <source>
        <strain evidence="2">JCM 30846</strain>
    </source>
</reference>
<keyword evidence="2" id="KW-1185">Reference proteome</keyword>
<gene>
    <name evidence="1" type="ORF">GCM10023082_56650</name>
</gene>
<proteinExistence type="predicted"/>
<evidence type="ECO:0000313" key="1">
    <source>
        <dbReference type="EMBL" id="GAA3753821.1"/>
    </source>
</evidence>
<protein>
    <recommendedName>
        <fullName evidence="3">Type II toxin-antitoxin system RelE/ParE family toxin</fullName>
    </recommendedName>
</protein>
<accession>A0ABP7G1H4</accession>
<name>A0ABP7G1H4_9ACTN</name>
<comment type="caution">
    <text evidence="1">The sequence shown here is derived from an EMBL/GenBank/DDBJ whole genome shotgun (WGS) entry which is preliminary data.</text>
</comment>
<evidence type="ECO:0000313" key="2">
    <source>
        <dbReference type="Proteomes" id="UP001499884"/>
    </source>
</evidence>